<sequence>MGNAIYSVAQINSARGNLKYNMEKHMRFIKLAAENNCEVIIFPEMSLTGYERELAAQQYFIKDDKRLVCFQDSSTKHKITIVLGGPLQLNNKLYIASWIFEPNKQHQIYIKKYLHTGEELYFSSNKHHDPVVKLKDKQMSFAICYDIENDAHIEQVKLKGSNFYGASIFYTKSGIKSGIERLEYIANRYSLAVLMSNYVGTGWELEAGGCSSIWSDRGNLVISADKHSECLLIAQNDNGEWRGSIKKTIS</sequence>
<dbReference type="PANTHER" id="PTHR43674">
    <property type="entry name" value="NITRILASE C965.09-RELATED"/>
    <property type="match status" value="1"/>
</dbReference>
<evidence type="ECO:0000259" key="2">
    <source>
        <dbReference type="PROSITE" id="PS50263"/>
    </source>
</evidence>
<proteinExistence type="predicted"/>
<dbReference type="EMBL" id="CP059378">
    <property type="protein sequence ID" value="QLY78575.1"/>
    <property type="molecule type" value="Genomic_DNA"/>
</dbReference>
<reference evidence="3 4" key="1">
    <citation type="submission" date="2020-07" db="EMBL/GenBank/DDBJ databases">
        <title>Electron transfer.</title>
        <authorList>
            <person name="Huang L."/>
            <person name="Liu X."/>
            <person name="Zhou S."/>
        </authorList>
    </citation>
    <scope>NUCLEOTIDE SEQUENCE [LARGE SCALE GENOMIC DNA]</scope>
    <source>
        <strain evidence="3 4">Lx1</strain>
    </source>
</reference>
<keyword evidence="1 3" id="KW-0378">Hydrolase</keyword>
<protein>
    <submittedName>
        <fullName evidence="3">Carbon-nitrogen hydrolase family protein</fullName>
    </submittedName>
</protein>
<organism evidence="3 4">
    <name type="scientific">Clostridium intestinale</name>
    <dbReference type="NCBI Taxonomy" id="36845"/>
    <lineage>
        <taxon>Bacteria</taxon>
        <taxon>Bacillati</taxon>
        <taxon>Bacillota</taxon>
        <taxon>Clostridia</taxon>
        <taxon>Eubacteriales</taxon>
        <taxon>Clostridiaceae</taxon>
        <taxon>Clostridium</taxon>
    </lineage>
</organism>
<dbReference type="RefSeq" id="WP_181600913.1">
    <property type="nucleotide sequence ID" value="NZ_CP059378.1"/>
</dbReference>
<dbReference type="GO" id="GO:0050126">
    <property type="term" value="F:N-carbamoylputrescine amidase activity"/>
    <property type="evidence" value="ECO:0007669"/>
    <property type="project" value="TreeGrafter"/>
</dbReference>
<dbReference type="PANTHER" id="PTHR43674:SF2">
    <property type="entry name" value="BETA-UREIDOPROPIONASE"/>
    <property type="match status" value="1"/>
</dbReference>
<dbReference type="SUPFAM" id="SSF56317">
    <property type="entry name" value="Carbon-nitrogen hydrolase"/>
    <property type="match status" value="1"/>
</dbReference>
<dbReference type="CDD" id="cd07197">
    <property type="entry name" value="nitrilase"/>
    <property type="match status" value="1"/>
</dbReference>
<evidence type="ECO:0000313" key="4">
    <source>
        <dbReference type="Proteomes" id="UP000512286"/>
    </source>
</evidence>
<evidence type="ECO:0000256" key="1">
    <source>
        <dbReference type="ARBA" id="ARBA00022801"/>
    </source>
</evidence>
<dbReference type="InterPro" id="IPR050345">
    <property type="entry name" value="Aliph_Amidase/BUP"/>
</dbReference>
<dbReference type="AlphaFoldDB" id="A0A7D6ZYC9"/>
<dbReference type="Proteomes" id="UP000512286">
    <property type="component" value="Chromosome"/>
</dbReference>
<dbReference type="Gene3D" id="3.60.110.10">
    <property type="entry name" value="Carbon-nitrogen hydrolase"/>
    <property type="match status" value="1"/>
</dbReference>
<name>A0A7D6ZYC9_9CLOT</name>
<feature type="domain" description="CN hydrolase" evidence="2">
    <location>
        <begin position="4"/>
        <end position="238"/>
    </location>
</feature>
<dbReference type="Pfam" id="PF00795">
    <property type="entry name" value="CN_hydrolase"/>
    <property type="match status" value="1"/>
</dbReference>
<dbReference type="GO" id="GO:0033388">
    <property type="term" value="P:putrescine biosynthetic process from arginine"/>
    <property type="evidence" value="ECO:0007669"/>
    <property type="project" value="TreeGrafter"/>
</dbReference>
<evidence type="ECO:0000313" key="3">
    <source>
        <dbReference type="EMBL" id="QLY78575.1"/>
    </source>
</evidence>
<dbReference type="KEGG" id="cint:HZF06_15975"/>
<dbReference type="InterPro" id="IPR003010">
    <property type="entry name" value="C-N_Hydrolase"/>
</dbReference>
<accession>A0A7D6ZYC9</accession>
<gene>
    <name evidence="3" type="ORF">HZF06_15975</name>
</gene>
<dbReference type="PROSITE" id="PS50263">
    <property type="entry name" value="CN_HYDROLASE"/>
    <property type="match status" value="1"/>
</dbReference>
<dbReference type="InterPro" id="IPR036526">
    <property type="entry name" value="C-N_Hydrolase_sf"/>
</dbReference>